<gene>
    <name evidence="1" type="ORF">K040078D81_08430</name>
</gene>
<accession>A0ABQ0B5K4</accession>
<evidence type="ECO:0000313" key="2">
    <source>
        <dbReference type="Proteomes" id="UP001600943"/>
    </source>
</evidence>
<evidence type="ECO:0008006" key="3">
    <source>
        <dbReference type="Google" id="ProtNLM"/>
    </source>
</evidence>
<dbReference type="Proteomes" id="UP001600943">
    <property type="component" value="Unassembled WGS sequence"/>
</dbReference>
<protein>
    <recommendedName>
        <fullName evidence="3">Tc1-like transposase DDE domain-containing protein</fullName>
    </recommendedName>
</protein>
<dbReference type="EMBL" id="BAABYW010000001">
    <property type="protein sequence ID" value="GAA6406726.1"/>
    <property type="molecule type" value="Genomic_DNA"/>
</dbReference>
<organism evidence="1 2">
    <name type="scientific">Blautia hominis</name>
    <dbReference type="NCBI Taxonomy" id="2025493"/>
    <lineage>
        <taxon>Bacteria</taxon>
        <taxon>Bacillati</taxon>
        <taxon>Bacillota</taxon>
        <taxon>Clostridia</taxon>
        <taxon>Lachnospirales</taxon>
        <taxon>Lachnospiraceae</taxon>
        <taxon>Blautia</taxon>
    </lineage>
</organism>
<sequence length="158" mass="18323">MENDPYYVANMEDILSIYQKEYNPACPVICMDEKPLQLLGEIRERICARPLEMDSETEIPRPGSIEKIDSEYVRMGTASIFMFTEPLGGWRHTEALEHRAMGDFAKMVRNISEIHYPDVSKVILVADNLNTHCTASFYAHFPRKLLWDFCKNLNFITL</sequence>
<evidence type="ECO:0000313" key="1">
    <source>
        <dbReference type="EMBL" id="GAA6406726.1"/>
    </source>
</evidence>
<comment type="caution">
    <text evidence="1">The sequence shown here is derived from an EMBL/GenBank/DDBJ whole genome shotgun (WGS) entry which is preliminary data.</text>
</comment>
<reference evidence="1 2" key="1">
    <citation type="submission" date="2024-04" db="EMBL/GenBank/DDBJ databases">
        <title>Defined microbial consortia suppress multidrug-resistant proinflammatory Enterobacteriaceae via ecological control.</title>
        <authorList>
            <person name="Furuichi M."/>
            <person name="Kawaguchi T."/>
            <person name="Pust M."/>
            <person name="Yasuma K."/>
            <person name="Plichta D."/>
            <person name="Hasegawa N."/>
            <person name="Ohya T."/>
            <person name="Bhattarai S."/>
            <person name="Sasajima S."/>
            <person name="Aoto Y."/>
            <person name="Tuganbaev T."/>
            <person name="Yaginuma M."/>
            <person name="Ueda M."/>
            <person name="Okahashi N."/>
            <person name="Amafuji K."/>
            <person name="Kiridooshi Y."/>
            <person name="Sugita K."/>
            <person name="Strazar M."/>
            <person name="Skelly A."/>
            <person name="Suda W."/>
            <person name="Hattori M."/>
            <person name="Nakamoto N."/>
            <person name="Caballero S."/>
            <person name="Norman J."/>
            <person name="Olle B."/>
            <person name="Tanoue T."/>
            <person name="Arita M."/>
            <person name="Bucci V."/>
            <person name="Atarashi K."/>
            <person name="Xavier R."/>
            <person name="Honda K."/>
        </authorList>
    </citation>
    <scope>NUCLEOTIDE SEQUENCE [LARGE SCALE GENOMIC DNA]</scope>
    <source>
        <strain evidence="2">k04-0078-D8-1</strain>
    </source>
</reference>
<keyword evidence="2" id="KW-1185">Reference proteome</keyword>
<proteinExistence type="predicted"/>
<name>A0ABQ0B5K4_9FIRM</name>